<dbReference type="GO" id="GO:0004674">
    <property type="term" value="F:protein serine/threonine kinase activity"/>
    <property type="evidence" value="ECO:0007669"/>
    <property type="project" value="TreeGrafter"/>
</dbReference>
<protein>
    <submittedName>
        <fullName evidence="6">Kinase-like domain-containing protein</fullName>
    </submittedName>
</protein>
<dbReference type="Gene3D" id="1.10.510.10">
    <property type="entry name" value="Transferase(Phosphotransferase) domain 1"/>
    <property type="match status" value="1"/>
</dbReference>
<dbReference type="InterPro" id="IPR000719">
    <property type="entry name" value="Prot_kinase_dom"/>
</dbReference>
<evidence type="ECO:0000256" key="4">
    <source>
        <dbReference type="ARBA" id="ARBA00022840"/>
    </source>
</evidence>
<name>A0A8H3MB77_9GLOM</name>
<dbReference type="PROSITE" id="PS50011">
    <property type="entry name" value="PROTEIN_KINASE_DOM"/>
    <property type="match status" value="1"/>
</dbReference>
<evidence type="ECO:0000256" key="2">
    <source>
        <dbReference type="ARBA" id="ARBA00022741"/>
    </source>
</evidence>
<evidence type="ECO:0000256" key="1">
    <source>
        <dbReference type="ARBA" id="ARBA00022679"/>
    </source>
</evidence>
<gene>
    <name evidence="6" type="ORF">RCL2_003032000</name>
</gene>
<reference evidence="6" key="1">
    <citation type="submission" date="2019-10" db="EMBL/GenBank/DDBJ databases">
        <title>Conservation and host-specific expression of non-tandemly repeated heterogenous ribosome RNA gene in arbuscular mycorrhizal fungi.</title>
        <authorList>
            <person name="Maeda T."/>
            <person name="Kobayashi Y."/>
            <person name="Nakagawa T."/>
            <person name="Ezawa T."/>
            <person name="Yamaguchi K."/>
            <person name="Bino T."/>
            <person name="Nishimoto Y."/>
            <person name="Shigenobu S."/>
            <person name="Kawaguchi M."/>
        </authorList>
    </citation>
    <scope>NUCLEOTIDE SEQUENCE</scope>
    <source>
        <strain evidence="6">HR1</strain>
    </source>
</reference>
<dbReference type="PRINTS" id="PR00109">
    <property type="entry name" value="TYRKINASE"/>
</dbReference>
<keyword evidence="1" id="KW-0808">Transferase</keyword>
<organism evidence="6 7">
    <name type="scientific">Rhizophagus clarus</name>
    <dbReference type="NCBI Taxonomy" id="94130"/>
    <lineage>
        <taxon>Eukaryota</taxon>
        <taxon>Fungi</taxon>
        <taxon>Fungi incertae sedis</taxon>
        <taxon>Mucoromycota</taxon>
        <taxon>Glomeromycotina</taxon>
        <taxon>Glomeromycetes</taxon>
        <taxon>Glomerales</taxon>
        <taxon>Glomeraceae</taxon>
        <taxon>Rhizophagus</taxon>
    </lineage>
</organism>
<dbReference type="InterPro" id="IPR001245">
    <property type="entry name" value="Ser-Thr/Tyr_kinase_cat_dom"/>
</dbReference>
<dbReference type="SUPFAM" id="SSF56112">
    <property type="entry name" value="Protein kinase-like (PK-like)"/>
    <property type="match status" value="1"/>
</dbReference>
<dbReference type="OrthoDB" id="10261027at2759"/>
<dbReference type="PANTHER" id="PTHR44329">
    <property type="entry name" value="SERINE/THREONINE-PROTEIN KINASE TNNI3K-RELATED"/>
    <property type="match status" value="1"/>
</dbReference>
<sequence length="411" mass="48189">MVLYHRETRDRMVKLRCLYSILAYFECYESSAIIYPLIARTTVDIHYEPNIVIVIYKQRELSQALKGINRYLGQIVKNNYTLRLEECRTNKIRISLGEVSQTINYYDPQDFKILGEIASGSYTLVYNVCWKGTPKFAIKKFESPSKEAIYNEIYLTKMVDSHPNIIKFYGLTKLQDKKNYELVLEYAEGGTLEKYLRNDAISFEWDNQLRFSKEITSAILWLHDMGIIHGDLHPNNILVHQNTIKLADFGRSFLKGTDCYNTELLGVVPYMDPKTFDQKSLYKINEKSDIYSLGIIFWELTSRSLPLNYEKKDRIPLMFDILNGLRERPIPNTNVKFIELYRKCWEYEPNKRPDIHKVNSELSSINSENNNIYTVSHSIERETSKKIEIEDCDLSNCKIDCDLNAIDFLRS</sequence>
<dbReference type="AlphaFoldDB" id="A0A8H3MB77"/>
<evidence type="ECO:0000313" key="6">
    <source>
        <dbReference type="EMBL" id="GET04019.1"/>
    </source>
</evidence>
<comment type="caution">
    <text evidence="6">The sequence shown here is derived from an EMBL/GenBank/DDBJ whole genome shotgun (WGS) entry which is preliminary data.</text>
</comment>
<keyword evidence="3 6" id="KW-0418">Kinase</keyword>
<dbReference type="GO" id="GO:0005524">
    <property type="term" value="F:ATP binding"/>
    <property type="evidence" value="ECO:0007669"/>
    <property type="project" value="UniProtKB-KW"/>
</dbReference>
<dbReference type="Proteomes" id="UP000615446">
    <property type="component" value="Unassembled WGS sequence"/>
</dbReference>
<feature type="domain" description="Protein kinase" evidence="5">
    <location>
        <begin position="111"/>
        <end position="365"/>
    </location>
</feature>
<evidence type="ECO:0000259" key="5">
    <source>
        <dbReference type="PROSITE" id="PS50011"/>
    </source>
</evidence>
<dbReference type="EMBL" id="BLAL01000338">
    <property type="protein sequence ID" value="GET04019.1"/>
    <property type="molecule type" value="Genomic_DNA"/>
</dbReference>
<keyword evidence="4" id="KW-0067">ATP-binding</keyword>
<dbReference type="InterPro" id="IPR051681">
    <property type="entry name" value="Ser/Thr_Kinases-Pseudokinases"/>
</dbReference>
<dbReference type="InterPro" id="IPR011009">
    <property type="entry name" value="Kinase-like_dom_sf"/>
</dbReference>
<accession>A0A8H3MB77</accession>
<evidence type="ECO:0000256" key="3">
    <source>
        <dbReference type="ARBA" id="ARBA00022777"/>
    </source>
</evidence>
<evidence type="ECO:0000313" key="7">
    <source>
        <dbReference type="Proteomes" id="UP000615446"/>
    </source>
</evidence>
<dbReference type="PANTHER" id="PTHR44329:SF288">
    <property type="entry name" value="MITOGEN-ACTIVATED PROTEIN KINASE KINASE KINASE 20"/>
    <property type="match status" value="1"/>
</dbReference>
<dbReference type="Pfam" id="PF00069">
    <property type="entry name" value="Pkinase"/>
    <property type="match status" value="1"/>
</dbReference>
<keyword evidence="2" id="KW-0547">Nucleotide-binding</keyword>
<proteinExistence type="predicted"/>